<reference evidence="2" key="2">
    <citation type="submission" date="2017-12" db="EMBL/GenBank/DDBJ databases">
        <title>Genome sequence of the Bar-tailed Godwit (Limosa lapponica baueri).</title>
        <authorList>
            <person name="Lima N.C.B."/>
            <person name="Parody-Merino A.M."/>
            <person name="Battley P.F."/>
            <person name="Fidler A.E."/>
            <person name="Prosdocimi F."/>
        </authorList>
    </citation>
    <scope>NUCLEOTIDE SEQUENCE [LARGE SCALE GENOMIC DNA]</scope>
</reference>
<organism evidence="1 2">
    <name type="scientific">Limosa lapponica baueri</name>
    <dbReference type="NCBI Taxonomy" id="1758121"/>
    <lineage>
        <taxon>Eukaryota</taxon>
        <taxon>Metazoa</taxon>
        <taxon>Chordata</taxon>
        <taxon>Craniata</taxon>
        <taxon>Vertebrata</taxon>
        <taxon>Euteleostomi</taxon>
        <taxon>Archelosauria</taxon>
        <taxon>Archosauria</taxon>
        <taxon>Dinosauria</taxon>
        <taxon>Saurischia</taxon>
        <taxon>Theropoda</taxon>
        <taxon>Coelurosauria</taxon>
        <taxon>Aves</taxon>
        <taxon>Neognathae</taxon>
        <taxon>Neoaves</taxon>
        <taxon>Charadriiformes</taxon>
        <taxon>Scolopacidae</taxon>
        <taxon>Limosa</taxon>
    </lineage>
</organism>
<gene>
    <name evidence="1" type="ORF">llap_15837</name>
</gene>
<name>A0A2I0TJ81_LIMLA</name>
<dbReference type="AlphaFoldDB" id="A0A2I0TJ81"/>
<sequence>MGTESWKLSQVCLTRQPQTDPSVQSSWKGRRWRYSEESGGGDDIWLQTFGFTLRKTLNESRQRNVILSSALTLCLPRSYELAVLGRVVIKVNDEPGKK</sequence>
<keyword evidence="2" id="KW-1185">Reference proteome</keyword>
<accession>A0A2I0TJ81</accession>
<dbReference type="EMBL" id="KZ509652">
    <property type="protein sequence ID" value="PKU33859.1"/>
    <property type="molecule type" value="Genomic_DNA"/>
</dbReference>
<reference evidence="2" key="1">
    <citation type="submission" date="2017-11" db="EMBL/GenBank/DDBJ databases">
        <authorList>
            <person name="Lima N.C."/>
            <person name="Parody-Merino A.M."/>
            <person name="Battley P.F."/>
            <person name="Fidler A.E."/>
            <person name="Prosdocimi F."/>
        </authorList>
    </citation>
    <scope>NUCLEOTIDE SEQUENCE [LARGE SCALE GENOMIC DNA]</scope>
</reference>
<protein>
    <submittedName>
        <fullName evidence="1">Uncharacterized protein</fullName>
    </submittedName>
</protein>
<evidence type="ECO:0000313" key="1">
    <source>
        <dbReference type="EMBL" id="PKU33859.1"/>
    </source>
</evidence>
<proteinExistence type="predicted"/>
<dbReference type="Proteomes" id="UP000233556">
    <property type="component" value="Unassembled WGS sequence"/>
</dbReference>
<evidence type="ECO:0000313" key="2">
    <source>
        <dbReference type="Proteomes" id="UP000233556"/>
    </source>
</evidence>